<dbReference type="Proteomes" id="UP000605846">
    <property type="component" value="Unassembled WGS sequence"/>
</dbReference>
<sequence length="514" mass="59060">MLTFDSKSNTLSTTATLVGGAVTAILAALALKYPDKAVFDDPHKGLPLITGWPLLGTLPHLLYHSQKAHDFFLRNFQQLDSLTIAISALGMPRTIITIDPRNIDHVLKDNFENYAKGPQLNEATADLLGHGIFNANGQQWKYQRKTATYIFSVKNFRDHFTEVFLKEIDHMYKCIFDPAIEKHEAIDLHEIMYRFTLDSFFLLGFGVPLNSLEAKEKIPFAVSFDALQTNSFYRFANPYWRMTEVADRVFRPWKTSVQQHLEVVNSFAAQVIDRRRKDIAEGKSDYKDLLSRFINTKNEHGELLNDTEVRDMVINFIIAGRDTTAQALSWTFYNLMLHPRVEAKLIEEINKHVGEDMDTPTLYETVKNMKYAHAVFYEALRLHPSLPNNQKYALNDDALPDGTNIRKGDYVFWSPWVMGRSEKVWGPDARDFRPERWFTPEGELRRQPQGKFNSFHGGPRVCLGQNLATLEGLIAIIFLLKRYHFSLFPGQEITYQVSISLPMNNGMQVLVQSR</sequence>
<dbReference type="OrthoDB" id="1470350at2759"/>
<evidence type="ECO:0000256" key="4">
    <source>
        <dbReference type="ARBA" id="ARBA00023004"/>
    </source>
</evidence>
<dbReference type="CDD" id="cd11064">
    <property type="entry name" value="CYP86A"/>
    <property type="match status" value="1"/>
</dbReference>
<dbReference type="GO" id="GO:0005506">
    <property type="term" value="F:iron ion binding"/>
    <property type="evidence" value="ECO:0007669"/>
    <property type="project" value="InterPro"/>
</dbReference>
<dbReference type="Pfam" id="PF00067">
    <property type="entry name" value="p450"/>
    <property type="match status" value="1"/>
</dbReference>
<organism evidence="7 8">
    <name type="scientific">Apophysomyces ossiformis</name>
    <dbReference type="NCBI Taxonomy" id="679940"/>
    <lineage>
        <taxon>Eukaryota</taxon>
        <taxon>Fungi</taxon>
        <taxon>Fungi incertae sedis</taxon>
        <taxon>Mucoromycota</taxon>
        <taxon>Mucoromycotina</taxon>
        <taxon>Mucoromycetes</taxon>
        <taxon>Mucorales</taxon>
        <taxon>Mucorineae</taxon>
        <taxon>Mucoraceae</taxon>
        <taxon>Apophysomyces</taxon>
    </lineage>
</organism>
<dbReference type="EMBL" id="JABAYA010000159">
    <property type="protein sequence ID" value="KAF7723245.1"/>
    <property type="molecule type" value="Genomic_DNA"/>
</dbReference>
<evidence type="ECO:0008006" key="9">
    <source>
        <dbReference type="Google" id="ProtNLM"/>
    </source>
</evidence>
<keyword evidence="3 6" id="KW-0560">Oxidoreductase</keyword>
<gene>
    <name evidence="7" type="ORF">EC973_002183</name>
</gene>
<comment type="cofactor">
    <cofactor evidence="5">
        <name>heme</name>
        <dbReference type="ChEBI" id="CHEBI:30413"/>
    </cofactor>
</comment>
<proteinExistence type="inferred from homology"/>
<protein>
    <recommendedName>
        <fullName evidence="9">Cytochrome P450</fullName>
    </recommendedName>
</protein>
<dbReference type="PRINTS" id="PR00463">
    <property type="entry name" value="EP450I"/>
</dbReference>
<comment type="caution">
    <text evidence="7">The sequence shown here is derived from an EMBL/GenBank/DDBJ whole genome shotgun (WGS) entry which is preliminary data.</text>
</comment>
<evidence type="ECO:0000256" key="3">
    <source>
        <dbReference type="ARBA" id="ARBA00023002"/>
    </source>
</evidence>
<reference evidence="7" key="1">
    <citation type="submission" date="2020-01" db="EMBL/GenBank/DDBJ databases">
        <title>Genome Sequencing of Three Apophysomyces-Like Fungal Strains Confirms a Novel Fungal Genus in the Mucoromycota with divergent Burkholderia-like Endosymbiotic Bacteria.</title>
        <authorList>
            <person name="Stajich J.E."/>
            <person name="Macias A.M."/>
            <person name="Carter-House D."/>
            <person name="Lovett B."/>
            <person name="Kasson L.R."/>
            <person name="Berry K."/>
            <person name="Grigoriev I."/>
            <person name="Chang Y."/>
            <person name="Spatafora J."/>
            <person name="Kasson M.T."/>
        </authorList>
    </citation>
    <scope>NUCLEOTIDE SEQUENCE</scope>
    <source>
        <strain evidence="7">NRRL A-21654</strain>
    </source>
</reference>
<evidence type="ECO:0000256" key="1">
    <source>
        <dbReference type="ARBA" id="ARBA00010617"/>
    </source>
</evidence>
<dbReference type="InterPro" id="IPR002401">
    <property type="entry name" value="Cyt_P450_E_grp-I"/>
</dbReference>
<keyword evidence="6" id="KW-0503">Monooxygenase</keyword>
<dbReference type="GO" id="GO:0020037">
    <property type="term" value="F:heme binding"/>
    <property type="evidence" value="ECO:0007669"/>
    <property type="project" value="InterPro"/>
</dbReference>
<keyword evidence="5 6" id="KW-0349">Heme</keyword>
<dbReference type="GO" id="GO:0006629">
    <property type="term" value="P:lipid metabolic process"/>
    <property type="evidence" value="ECO:0007669"/>
    <property type="project" value="UniProtKB-ARBA"/>
</dbReference>
<dbReference type="GO" id="GO:0004497">
    <property type="term" value="F:monooxygenase activity"/>
    <property type="evidence" value="ECO:0007669"/>
    <property type="project" value="UniProtKB-KW"/>
</dbReference>
<evidence type="ECO:0000313" key="7">
    <source>
        <dbReference type="EMBL" id="KAF7723245.1"/>
    </source>
</evidence>
<evidence type="ECO:0000256" key="5">
    <source>
        <dbReference type="PIRSR" id="PIRSR602401-1"/>
    </source>
</evidence>
<comment type="similarity">
    <text evidence="1 6">Belongs to the cytochrome P450 family.</text>
</comment>
<dbReference type="InterPro" id="IPR036396">
    <property type="entry name" value="Cyt_P450_sf"/>
</dbReference>
<feature type="binding site" description="axial binding residue" evidence="5">
    <location>
        <position position="462"/>
    </location>
    <ligand>
        <name>heme</name>
        <dbReference type="ChEBI" id="CHEBI:30413"/>
    </ligand>
    <ligandPart>
        <name>Fe</name>
        <dbReference type="ChEBI" id="CHEBI:18248"/>
    </ligandPart>
</feature>
<evidence type="ECO:0000313" key="8">
    <source>
        <dbReference type="Proteomes" id="UP000605846"/>
    </source>
</evidence>
<evidence type="ECO:0000256" key="2">
    <source>
        <dbReference type="ARBA" id="ARBA00022723"/>
    </source>
</evidence>
<dbReference type="AlphaFoldDB" id="A0A8H7BKZ1"/>
<keyword evidence="8" id="KW-1185">Reference proteome</keyword>
<dbReference type="GO" id="GO:0016705">
    <property type="term" value="F:oxidoreductase activity, acting on paired donors, with incorporation or reduction of molecular oxygen"/>
    <property type="evidence" value="ECO:0007669"/>
    <property type="project" value="InterPro"/>
</dbReference>
<dbReference type="SUPFAM" id="SSF48264">
    <property type="entry name" value="Cytochrome P450"/>
    <property type="match status" value="1"/>
</dbReference>
<dbReference type="InterPro" id="IPR001128">
    <property type="entry name" value="Cyt_P450"/>
</dbReference>
<evidence type="ECO:0000256" key="6">
    <source>
        <dbReference type="RuleBase" id="RU000461"/>
    </source>
</evidence>
<dbReference type="PRINTS" id="PR00385">
    <property type="entry name" value="P450"/>
</dbReference>
<dbReference type="PROSITE" id="PS00086">
    <property type="entry name" value="CYTOCHROME_P450"/>
    <property type="match status" value="1"/>
</dbReference>
<dbReference type="Gene3D" id="1.10.630.10">
    <property type="entry name" value="Cytochrome P450"/>
    <property type="match status" value="1"/>
</dbReference>
<dbReference type="InterPro" id="IPR017972">
    <property type="entry name" value="Cyt_P450_CS"/>
</dbReference>
<keyword evidence="4 5" id="KW-0408">Iron</keyword>
<name>A0A8H7BKZ1_9FUNG</name>
<dbReference type="PANTHER" id="PTHR24296">
    <property type="entry name" value="CYTOCHROME P450"/>
    <property type="match status" value="1"/>
</dbReference>
<keyword evidence="2 5" id="KW-0479">Metal-binding</keyword>
<accession>A0A8H7BKZ1</accession>